<keyword evidence="6" id="KW-0378">Hydrolase</keyword>
<evidence type="ECO:0000256" key="9">
    <source>
        <dbReference type="ARBA" id="ARBA00023180"/>
    </source>
</evidence>
<evidence type="ECO:0000256" key="2">
    <source>
        <dbReference type="ARBA" id="ARBA00001947"/>
    </source>
</evidence>
<proteinExistence type="inferred from homology"/>
<dbReference type="OMA" id="FIWRPSK"/>
<evidence type="ECO:0000259" key="11">
    <source>
        <dbReference type="SMART" id="SM00872"/>
    </source>
</evidence>
<keyword evidence="7" id="KW-0862">Zinc</keyword>
<dbReference type="FunFam" id="1.20.1270.50:FF:000002">
    <property type="entry name" value="Alpha-mannosidase"/>
    <property type="match status" value="1"/>
</dbReference>
<comment type="cofactor">
    <cofactor evidence="2">
        <name>Zn(2+)</name>
        <dbReference type="ChEBI" id="CHEBI:29105"/>
    </cofactor>
</comment>
<keyword evidence="13" id="KW-1185">Reference proteome</keyword>
<sequence>MKQILFISFYVFNVLCNLRFRDKEQLERHHSHTEVVDEFLTVHVIPHSHDDVGWLKTVEQYFYGLRNDYQWANVGYVIDSYIEELQRDENRKFIQVEIKFFKMWWDQQNETTRNITKQLVENRQLQFISGGWCMNDEATTYYEDIIDQMSLGHKFLKDTFNYIPNIGWQIDPFGHQNSQAALSYQMGFDAWFFARIDFEDKETRLDNKNMEIIMLPPAEGVQYPIFTHIQYYHYEAPPTFNFDILRRSDAIVDNQKSESYNIKERSDQLVSYFKSQSLHYKNDHLIHTFGSDFCWSNSKVFYQNLDKLIKYINMNPEYNMKLQYSTPEEYIAEINKQNTIYETKSDDFFPYSDEPHAFWTGYFTSRVAIKGYVKRLGRQAQTYRKFIALLYQQELIQDNYQNITDTIYELDNALAICQHHDAVTGTEKQHVNDDYINILYKGEQHIQKLTRKFLSQLLYNTTTIDYEQCEYNITAQQCSKTYNALKANKTVILTIIDGKVKQENNTDIIRIKVPNLKLLIKDQNNQVLYGDIDCTNGFQDCDLYFKYQIPLNNVIQYFTIQPVLYNESASEIQLTVNPFPYNEDTLITLNSTKSFKLKYAYYQSYQQKDQADGAYIFRPSNNSKIMYGNISYTAIGYGRIMSIFRIVRTYTKSVVKNFYHQKNTFDIQTFIDQIPISDQIGKNIIMVIEVPNFNSDNTFYTDSNGLQFQKRIINYRPQYNYSLHENVSGNYYPITSGIYIQDGQECVGLLNDRSQGGSSLQNGQIEIMIQRRLLQDDSRGVGEALKETDEKGNGLVQNIQHKLTFFNIEQNPNQIRKLQYYLDHQPLVFFNFDQQLPLIPQKLNWFLPFDGFNIDPLLIYGENLLKFNYILWNEDEILLRIQNMQEKFSMKIDKMGFEGQAIRTTLTGNQKWSDWKNKSLKWNYNKQENTLDQDLDDVLYPLQIQTYLIRNSELFYQQ</sequence>
<evidence type="ECO:0000256" key="10">
    <source>
        <dbReference type="ARBA" id="ARBA00023295"/>
    </source>
</evidence>
<evidence type="ECO:0000256" key="6">
    <source>
        <dbReference type="ARBA" id="ARBA00022801"/>
    </source>
</evidence>
<evidence type="ECO:0000313" key="12">
    <source>
        <dbReference type="EMBL" id="CAD8050575.1"/>
    </source>
</evidence>
<evidence type="ECO:0000256" key="3">
    <source>
        <dbReference type="ARBA" id="ARBA00009792"/>
    </source>
</evidence>
<dbReference type="FunFam" id="3.20.110.10:FF:000001">
    <property type="entry name" value="Alpha-mannosidase"/>
    <property type="match status" value="1"/>
</dbReference>
<dbReference type="InterPro" id="IPR000602">
    <property type="entry name" value="Glyco_hydro_38_N"/>
</dbReference>
<dbReference type="InterPro" id="IPR050843">
    <property type="entry name" value="Glycosyl_Hydrlase_38"/>
</dbReference>
<comment type="similarity">
    <text evidence="3">Belongs to the glycosyl hydrolase 38 family.</text>
</comment>
<dbReference type="EC" id="3.2.1.24" evidence="4"/>
<dbReference type="SMART" id="SM00872">
    <property type="entry name" value="Alpha-mann_mid"/>
    <property type="match status" value="1"/>
</dbReference>
<dbReference type="Pfam" id="PF01074">
    <property type="entry name" value="Glyco_hydro_38N"/>
    <property type="match status" value="1"/>
</dbReference>
<evidence type="ECO:0000256" key="5">
    <source>
        <dbReference type="ARBA" id="ARBA00022723"/>
    </source>
</evidence>
<dbReference type="AlphaFoldDB" id="A0A8S1KA93"/>
<organism evidence="12 13">
    <name type="scientific">Paramecium primaurelia</name>
    <dbReference type="NCBI Taxonomy" id="5886"/>
    <lineage>
        <taxon>Eukaryota</taxon>
        <taxon>Sar</taxon>
        <taxon>Alveolata</taxon>
        <taxon>Ciliophora</taxon>
        <taxon>Intramacronucleata</taxon>
        <taxon>Oligohymenophorea</taxon>
        <taxon>Peniculida</taxon>
        <taxon>Parameciidae</taxon>
        <taxon>Paramecium</taxon>
    </lineage>
</organism>
<keyword evidence="9" id="KW-0325">Glycoprotein</keyword>
<dbReference type="FunFam" id="2.70.98.30:FF:000011">
    <property type="entry name" value="Uncharacterized protein"/>
    <property type="match status" value="1"/>
</dbReference>
<dbReference type="Pfam" id="PF07748">
    <property type="entry name" value="Glyco_hydro_38C"/>
    <property type="match status" value="1"/>
</dbReference>
<reference evidence="12" key="1">
    <citation type="submission" date="2021-01" db="EMBL/GenBank/DDBJ databases">
        <authorList>
            <consortium name="Genoscope - CEA"/>
            <person name="William W."/>
        </authorList>
    </citation>
    <scope>NUCLEOTIDE SEQUENCE</scope>
</reference>
<feature type="domain" description="Glycoside hydrolase family 38 central" evidence="11">
    <location>
        <begin position="357"/>
        <end position="439"/>
    </location>
</feature>
<comment type="caution">
    <text evidence="12">The sequence shown here is derived from an EMBL/GenBank/DDBJ whole genome shotgun (WGS) entry which is preliminary data.</text>
</comment>
<dbReference type="Proteomes" id="UP000688137">
    <property type="component" value="Unassembled WGS sequence"/>
</dbReference>
<keyword evidence="10" id="KW-0326">Glycosidase</keyword>
<evidence type="ECO:0000256" key="4">
    <source>
        <dbReference type="ARBA" id="ARBA00012752"/>
    </source>
</evidence>
<dbReference type="GO" id="GO:0004559">
    <property type="term" value="F:alpha-mannosidase activity"/>
    <property type="evidence" value="ECO:0007669"/>
    <property type="project" value="UniProtKB-EC"/>
</dbReference>
<evidence type="ECO:0000256" key="1">
    <source>
        <dbReference type="ARBA" id="ARBA00000365"/>
    </source>
</evidence>
<evidence type="ECO:0000256" key="7">
    <source>
        <dbReference type="ARBA" id="ARBA00022833"/>
    </source>
</evidence>
<dbReference type="InterPro" id="IPR015341">
    <property type="entry name" value="Glyco_hydro_38_cen"/>
</dbReference>
<name>A0A8S1KA93_PARPR</name>
<keyword evidence="8" id="KW-1015">Disulfide bond</keyword>
<gene>
    <name evidence="12" type="ORF">PPRIM_AZ9-3.1.T0170126</name>
</gene>
<protein>
    <recommendedName>
        <fullName evidence="4">alpha-mannosidase</fullName>
        <ecNumber evidence="4">3.2.1.24</ecNumber>
    </recommendedName>
</protein>
<dbReference type="EMBL" id="CAJJDM010000012">
    <property type="protein sequence ID" value="CAD8050575.1"/>
    <property type="molecule type" value="Genomic_DNA"/>
</dbReference>
<evidence type="ECO:0000256" key="8">
    <source>
        <dbReference type="ARBA" id="ARBA00023157"/>
    </source>
</evidence>
<dbReference type="GO" id="GO:0006013">
    <property type="term" value="P:mannose metabolic process"/>
    <property type="evidence" value="ECO:0007669"/>
    <property type="project" value="InterPro"/>
</dbReference>
<keyword evidence="5" id="KW-0479">Metal-binding</keyword>
<accession>A0A8S1KA93</accession>
<dbReference type="FunFam" id="1.20.1270.50:FF:000003">
    <property type="entry name" value="Alpha-mannosidase"/>
    <property type="match status" value="1"/>
</dbReference>
<dbReference type="Pfam" id="PF09261">
    <property type="entry name" value="Alpha-mann_mid"/>
    <property type="match status" value="1"/>
</dbReference>
<dbReference type="InterPro" id="IPR011682">
    <property type="entry name" value="Glyco_hydro_38_C"/>
</dbReference>
<evidence type="ECO:0000313" key="13">
    <source>
        <dbReference type="Proteomes" id="UP000688137"/>
    </source>
</evidence>
<dbReference type="CDD" id="cd10810">
    <property type="entry name" value="GH38N_AMII_LAM_like"/>
    <property type="match status" value="1"/>
</dbReference>
<dbReference type="PANTHER" id="PTHR11607">
    <property type="entry name" value="ALPHA-MANNOSIDASE"/>
    <property type="match status" value="1"/>
</dbReference>
<dbReference type="GO" id="GO:0046872">
    <property type="term" value="F:metal ion binding"/>
    <property type="evidence" value="ECO:0007669"/>
    <property type="project" value="UniProtKB-KW"/>
</dbReference>
<comment type="catalytic activity">
    <reaction evidence="1">
        <text>Hydrolysis of terminal, non-reducing alpha-D-mannose residues in alpha-D-mannosides.</text>
        <dbReference type="EC" id="3.2.1.24"/>
    </reaction>
</comment>
<dbReference type="PANTHER" id="PTHR11607:SF3">
    <property type="entry name" value="LYSOSOMAL ALPHA-MANNOSIDASE"/>
    <property type="match status" value="1"/>
</dbReference>